<sequence length="59" mass="6162">MSDTAEVGLHGRPSTGDDQVDQALTRLDGLADVPVRDHVAAFEAVHAALHDRLADAEGA</sequence>
<dbReference type="HOGENOM" id="CLU_2951830_0_0_11"/>
<dbReference type="RefSeq" id="WP_013770832.1">
    <property type="nucleotide sequence ID" value="NC_015514.1"/>
</dbReference>
<name>F4H8C5_CELFA</name>
<accession>F4H8C5</accession>
<evidence type="ECO:0000256" key="1">
    <source>
        <dbReference type="SAM" id="MobiDB-lite"/>
    </source>
</evidence>
<proteinExistence type="predicted"/>
<protein>
    <submittedName>
        <fullName evidence="2">Uncharacterized protein</fullName>
    </submittedName>
</protein>
<dbReference type="STRING" id="590998.Celf_1674"/>
<dbReference type="EMBL" id="CP002666">
    <property type="protein sequence ID" value="AEE45806.1"/>
    <property type="molecule type" value="Genomic_DNA"/>
</dbReference>
<evidence type="ECO:0000313" key="3">
    <source>
        <dbReference type="Proteomes" id="UP000008460"/>
    </source>
</evidence>
<reference evidence="2 3" key="1">
    <citation type="submission" date="2011-04" db="EMBL/GenBank/DDBJ databases">
        <title>Complete sequence of Cellulomonas fimi ATCC 484.</title>
        <authorList>
            <consortium name="US DOE Joint Genome Institute"/>
            <person name="Lucas S."/>
            <person name="Han J."/>
            <person name="Lapidus A."/>
            <person name="Cheng J.-F."/>
            <person name="Goodwin L."/>
            <person name="Pitluck S."/>
            <person name="Peters L."/>
            <person name="Chertkov O."/>
            <person name="Detter J.C."/>
            <person name="Han C."/>
            <person name="Tapia R."/>
            <person name="Land M."/>
            <person name="Hauser L."/>
            <person name="Kyrpides N."/>
            <person name="Ivanova N."/>
            <person name="Ovchinnikova G."/>
            <person name="Pagani I."/>
            <person name="Mead D."/>
            <person name="Brumm P."/>
            <person name="Woyke T."/>
        </authorList>
    </citation>
    <scope>NUCLEOTIDE SEQUENCE [LARGE SCALE GENOMIC DNA]</scope>
    <source>
        <strain evidence="3">ATCC 484 / DSM 20113 / JCM 1341 / NBRC 15513 / NCIMB 8980 / NCTC 7547</strain>
    </source>
</reference>
<dbReference type="AlphaFoldDB" id="F4H8C5"/>
<gene>
    <name evidence="2" type="ordered locus">Celf_1674</name>
</gene>
<dbReference type="Proteomes" id="UP000008460">
    <property type="component" value="Chromosome"/>
</dbReference>
<evidence type="ECO:0000313" key="2">
    <source>
        <dbReference type="EMBL" id="AEE45806.1"/>
    </source>
</evidence>
<dbReference type="KEGG" id="cfi:Celf_1674"/>
<organism evidence="2 3">
    <name type="scientific">Cellulomonas fimi (strain ATCC 484 / DSM 20113 / JCM 1341 / CCUG 24087 / LMG 16345 / NBRC 15513 / NCIMB 8980 / NCTC 7547 / NRS-133)</name>
    <dbReference type="NCBI Taxonomy" id="590998"/>
    <lineage>
        <taxon>Bacteria</taxon>
        <taxon>Bacillati</taxon>
        <taxon>Actinomycetota</taxon>
        <taxon>Actinomycetes</taxon>
        <taxon>Micrococcales</taxon>
        <taxon>Cellulomonadaceae</taxon>
        <taxon>Cellulomonas</taxon>
    </lineage>
</organism>
<keyword evidence="3" id="KW-1185">Reference proteome</keyword>
<feature type="region of interest" description="Disordered" evidence="1">
    <location>
        <begin position="1"/>
        <end position="21"/>
    </location>
</feature>